<evidence type="ECO:0000313" key="3">
    <source>
        <dbReference type="WBParaSite" id="MBELARI_LOCUS14142"/>
    </source>
</evidence>
<proteinExistence type="predicted"/>
<accession>A0AAF3J3M5</accession>
<dbReference type="WBParaSite" id="MBELARI_LOCUS14142">
    <property type="protein sequence ID" value="MBELARI_LOCUS14142"/>
    <property type="gene ID" value="MBELARI_LOCUS14142"/>
</dbReference>
<feature type="region of interest" description="Disordered" evidence="1">
    <location>
        <begin position="1"/>
        <end position="69"/>
    </location>
</feature>
<organism evidence="2 3">
    <name type="scientific">Mesorhabditis belari</name>
    <dbReference type="NCBI Taxonomy" id="2138241"/>
    <lineage>
        <taxon>Eukaryota</taxon>
        <taxon>Metazoa</taxon>
        <taxon>Ecdysozoa</taxon>
        <taxon>Nematoda</taxon>
        <taxon>Chromadorea</taxon>
        <taxon>Rhabditida</taxon>
        <taxon>Rhabditina</taxon>
        <taxon>Rhabditomorpha</taxon>
        <taxon>Rhabditoidea</taxon>
        <taxon>Rhabditidae</taxon>
        <taxon>Mesorhabditinae</taxon>
        <taxon>Mesorhabditis</taxon>
    </lineage>
</organism>
<dbReference type="Proteomes" id="UP000887575">
    <property type="component" value="Unassembled WGS sequence"/>
</dbReference>
<sequence length="120" mass="13443">MEFEEEIRKLSGIKMGEGAPPGHGPARQLHWDTAATTTTTTQQQSLQPSQNRGKHTRPTQQQPKDLSVNSLTRLHLKPLTAKESQIFIWKVIIISKSIDRHPTNGLLRSSNACRQIAARL</sequence>
<evidence type="ECO:0000256" key="1">
    <source>
        <dbReference type="SAM" id="MobiDB-lite"/>
    </source>
</evidence>
<feature type="compositionally biased region" description="Polar residues" evidence="1">
    <location>
        <begin position="58"/>
        <end position="69"/>
    </location>
</feature>
<dbReference type="AlphaFoldDB" id="A0AAF3J3M5"/>
<feature type="compositionally biased region" description="Low complexity" evidence="1">
    <location>
        <begin position="33"/>
        <end position="44"/>
    </location>
</feature>
<keyword evidence="2" id="KW-1185">Reference proteome</keyword>
<name>A0AAF3J3M5_9BILA</name>
<reference evidence="3" key="1">
    <citation type="submission" date="2024-02" db="UniProtKB">
        <authorList>
            <consortium name="WormBaseParasite"/>
        </authorList>
    </citation>
    <scope>IDENTIFICATION</scope>
</reference>
<evidence type="ECO:0000313" key="2">
    <source>
        <dbReference type="Proteomes" id="UP000887575"/>
    </source>
</evidence>
<protein>
    <submittedName>
        <fullName evidence="3">Uncharacterized protein</fullName>
    </submittedName>
</protein>